<feature type="region of interest" description="Disordered" evidence="1">
    <location>
        <begin position="372"/>
        <end position="410"/>
    </location>
</feature>
<feature type="region of interest" description="Disordered" evidence="1">
    <location>
        <begin position="28"/>
        <end position="224"/>
    </location>
</feature>
<keyword evidence="2" id="KW-0732">Signal</keyword>
<name>A0A3N4IJD2_ASCIM</name>
<dbReference type="Gene3D" id="2.60.40.420">
    <property type="entry name" value="Cupredoxins - blue copper proteins"/>
    <property type="match status" value="1"/>
</dbReference>
<dbReference type="OrthoDB" id="1921208at2759"/>
<organism evidence="3 4">
    <name type="scientific">Ascobolus immersus RN42</name>
    <dbReference type="NCBI Taxonomy" id="1160509"/>
    <lineage>
        <taxon>Eukaryota</taxon>
        <taxon>Fungi</taxon>
        <taxon>Dikarya</taxon>
        <taxon>Ascomycota</taxon>
        <taxon>Pezizomycotina</taxon>
        <taxon>Pezizomycetes</taxon>
        <taxon>Pezizales</taxon>
        <taxon>Ascobolaceae</taxon>
        <taxon>Ascobolus</taxon>
    </lineage>
</organism>
<dbReference type="CDD" id="cd00920">
    <property type="entry name" value="Cupredoxin"/>
    <property type="match status" value="1"/>
</dbReference>
<feature type="compositionally biased region" description="Basic and acidic residues" evidence="1">
    <location>
        <begin position="138"/>
        <end position="154"/>
    </location>
</feature>
<dbReference type="EMBL" id="ML119650">
    <property type="protein sequence ID" value="RPA86253.1"/>
    <property type="molecule type" value="Genomic_DNA"/>
</dbReference>
<evidence type="ECO:0000313" key="3">
    <source>
        <dbReference type="EMBL" id="RPA86253.1"/>
    </source>
</evidence>
<feature type="chain" id="PRO_5018139389" description="Cupredoxin" evidence="2">
    <location>
        <begin position="18"/>
        <end position="410"/>
    </location>
</feature>
<dbReference type="PANTHER" id="PTHR34883:SF15">
    <property type="entry name" value="EXTRACELLULAR SERINE-RICH PROTEIN"/>
    <property type="match status" value="1"/>
</dbReference>
<keyword evidence="4" id="KW-1185">Reference proteome</keyword>
<feature type="compositionally biased region" description="Pro residues" evidence="1">
    <location>
        <begin position="42"/>
        <end position="54"/>
    </location>
</feature>
<evidence type="ECO:0000256" key="2">
    <source>
        <dbReference type="SAM" id="SignalP"/>
    </source>
</evidence>
<gene>
    <name evidence="3" type="ORF">BJ508DRAFT_411434</name>
</gene>
<feature type="compositionally biased region" description="Acidic residues" evidence="1">
    <location>
        <begin position="393"/>
        <end position="410"/>
    </location>
</feature>
<dbReference type="STRING" id="1160509.A0A3N4IJD2"/>
<sequence length="410" mass="44681">MKISISIASVFVAIALAAPTNHINKQHGNIDYSGGNGQPGYGYPPAPVHPPVPTPTSDCDDGKATPTPPPHGWQPPKEPVKVPELPVEKPKEEKPVEHWQPGCGKPECGKPDAPVLPPAETPEKPKVEQPPVYTPPIEKPKEEKPVETPEKPKVEQPPVYTPPAEEKPKEEKPVEIPEKPKEEKPVETPEKPKVETPVYTPPVEEKPKEEKPVEVPSCPKVDDLPKPAYPGAKVCYTPPAKPDWKEPRTHTVLVGGEDLLRYDPAFVRALPGDIIRFEFLAKNHTLTQSSFDNPCTALDAPDAIKSGFRPNPNNECGKEVLEITVKDEKPMWFYCGQGNHCSVGMVFAVNPEKEGKTYSAFLNKAVATFKPAAPAPAPAPPVTVAEAPAQVEEQAEEDSGEDDAPEQDEE</sequence>
<reference evidence="3 4" key="1">
    <citation type="journal article" date="2018" name="Nat. Ecol. Evol.">
        <title>Pezizomycetes genomes reveal the molecular basis of ectomycorrhizal truffle lifestyle.</title>
        <authorList>
            <person name="Murat C."/>
            <person name="Payen T."/>
            <person name="Noel B."/>
            <person name="Kuo A."/>
            <person name="Morin E."/>
            <person name="Chen J."/>
            <person name="Kohler A."/>
            <person name="Krizsan K."/>
            <person name="Balestrini R."/>
            <person name="Da Silva C."/>
            <person name="Montanini B."/>
            <person name="Hainaut M."/>
            <person name="Levati E."/>
            <person name="Barry K.W."/>
            <person name="Belfiori B."/>
            <person name="Cichocki N."/>
            <person name="Clum A."/>
            <person name="Dockter R.B."/>
            <person name="Fauchery L."/>
            <person name="Guy J."/>
            <person name="Iotti M."/>
            <person name="Le Tacon F."/>
            <person name="Lindquist E.A."/>
            <person name="Lipzen A."/>
            <person name="Malagnac F."/>
            <person name="Mello A."/>
            <person name="Molinier V."/>
            <person name="Miyauchi S."/>
            <person name="Poulain J."/>
            <person name="Riccioni C."/>
            <person name="Rubini A."/>
            <person name="Sitrit Y."/>
            <person name="Splivallo R."/>
            <person name="Traeger S."/>
            <person name="Wang M."/>
            <person name="Zifcakova L."/>
            <person name="Wipf D."/>
            <person name="Zambonelli A."/>
            <person name="Paolocci F."/>
            <person name="Nowrousian M."/>
            <person name="Ottonello S."/>
            <person name="Baldrian P."/>
            <person name="Spatafora J.W."/>
            <person name="Henrissat B."/>
            <person name="Nagy L.G."/>
            <person name="Aury J.M."/>
            <person name="Wincker P."/>
            <person name="Grigoriev I.V."/>
            <person name="Bonfante P."/>
            <person name="Martin F.M."/>
        </authorList>
    </citation>
    <scope>NUCLEOTIDE SEQUENCE [LARGE SCALE GENOMIC DNA]</scope>
    <source>
        <strain evidence="3 4">RN42</strain>
    </source>
</reference>
<evidence type="ECO:0000313" key="4">
    <source>
        <dbReference type="Proteomes" id="UP000275078"/>
    </source>
</evidence>
<feature type="compositionally biased region" description="Low complexity" evidence="1">
    <location>
        <begin position="382"/>
        <end position="392"/>
    </location>
</feature>
<feature type="compositionally biased region" description="Basic and acidic residues" evidence="1">
    <location>
        <begin position="203"/>
        <end position="213"/>
    </location>
</feature>
<proteinExistence type="predicted"/>
<feature type="signal peptide" evidence="2">
    <location>
        <begin position="1"/>
        <end position="17"/>
    </location>
</feature>
<dbReference type="Proteomes" id="UP000275078">
    <property type="component" value="Unassembled WGS sequence"/>
</dbReference>
<dbReference type="AlphaFoldDB" id="A0A3N4IJD2"/>
<dbReference type="PRINTS" id="PR01217">
    <property type="entry name" value="PRICHEXTENSN"/>
</dbReference>
<dbReference type="SUPFAM" id="SSF49503">
    <property type="entry name" value="Cupredoxins"/>
    <property type="match status" value="1"/>
</dbReference>
<dbReference type="InterPro" id="IPR052953">
    <property type="entry name" value="Ser-rich/MCO-related"/>
</dbReference>
<accession>A0A3N4IJD2</accession>
<feature type="compositionally biased region" description="Basic and acidic residues" evidence="1">
    <location>
        <begin position="164"/>
        <end position="194"/>
    </location>
</feature>
<evidence type="ECO:0000256" key="1">
    <source>
        <dbReference type="SAM" id="MobiDB-lite"/>
    </source>
</evidence>
<evidence type="ECO:0008006" key="5">
    <source>
        <dbReference type="Google" id="ProtNLM"/>
    </source>
</evidence>
<feature type="compositionally biased region" description="Basic and acidic residues" evidence="1">
    <location>
        <begin position="78"/>
        <end position="97"/>
    </location>
</feature>
<feature type="compositionally biased region" description="Pro residues" evidence="1">
    <location>
        <begin position="66"/>
        <end position="77"/>
    </location>
</feature>
<protein>
    <recommendedName>
        <fullName evidence="5">Cupredoxin</fullName>
    </recommendedName>
</protein>
<dbReference type="InterPro" id="IPR008972">
    <property type="entry name" value="Cupredoxin"/>
</dbReference>
<dbReference type="PANTHER" id="PTHR34883">
    <property type="entry name" value="SERINE-RICH PROTEIN, PUTATIVE-RELATED-RELATED"/>
    <property type="match status" value="1"/>
</dbReference>